<feature type="non-terminal residue" evidence="1">
    <location>
        <position position="1"/>
    </location>
</feature>
<reference evidence="1" key="1">
    <citation type="submission" date="2021-06" db="EMBL/GenBank/DDBJ databases">
        <authorList>
            <person name="Kallberg Y."/>
            <person name="Tangrot J."/>
            <person name="Rosling A."/>
        </authorList>
    </citation>
    <scope>NUCLEOTIDE SEQUENCE</scope>
    <source>
        <strain evidence="1">MA453B</strain>
    </source>
</reference>
<accession>A0A9N9PJ92</accession>
<dbReference type="Gene3D" id="2.120.10.80">
    <property type="entry name" value="Kelch-type beta propeller"/>
    <property type="match status" value="1"/>
</dbReference>
<keyword evidence="2" id="KW-1185">Reference proteome</keyword>
<dbReference type="OrthoDB" id="2363417at2759"/>
<feature type="non-terminal residue" evidence="1">
    <location>
        <position position="114"/>
    </location>
</feature>
<evidence type="ECO:0000313" key="2">
    <source>
        <dbReference type="Proteomes" id="UP000789405"/>
    </source>
</evidence>
<dbReference type="InterPro" id="IPR011043">
    <property type="entry name" value="Gal_Oxase/kelch_b-propeller"/>
</dbReference>
<name>A0A9N9PJ92_9GLOM</name>
<protein>
    <submittedName>
        <fullName evidence="1">6866_t:CDS:1</fullName>
    </submittedName>
</protein>
<dbReference type="Proteomes" id="UP000789405">
    <property type="component" value="Unassembled WGS sequence"/>
</dbReference>
<sequence length="114" mass="12856">TDICQPSYPMDDENINITNEFIILDVSKTFNTDKPSWEVNNNGSDTNPKLFNHGITSDGNNSMILFGGITDNTYNSDDSDDSDDSILWYCHTNSILEFQSSNVNKEKISSRCLF</sequence>
<dbReference type="SUPFAM" id="SSF50965">
    <property type="entry name" value="Galactose oxidase, central domain"/>
    <property type="match status" value="1"/>
</dbReference>
<dbReference type="EMBL" id="CAJVPY010066622">
    <property type="protein sequence ID" value="CAG8825549.1"/>
    <property type="molecule type" value="Genomic_DNA"/>
</dbReference>
<evidence type="ECO:0000313" key="1">
    <source>
        <dbReference type="EMBL" id="CAG8825549.1"/>
    </source>
</evidence>
<dbReference type="AlphaFoldDB" id="A0A9N9PJ92"/>
<organism evidence="1 2">
    <name type="scientific">Dentiscutata erythropus</name>
    <dbReference type="NCBI Taxonomy" id="1348616"/>
    <lineage>
        <taxon>Eukaryota</taxon>
        <taxon>Fungi</taxon>
        <taxon>Fungi incertae sedis</taxon>
        <taxon>Mucoromycota</taxon>
        <taxon>Glomeromycotina</taxon>
        <taxon>Glomeromycetes</taxon>
        <taxon>Diversisporales</taxon>
        <taxon>Gigasporaceae</taxon>
        <taxon>Dentiscutata</taxon>
    </lineage>
</organism>
<dbReference type="InterPro" id="IPR015915">
    <property type="entry name" value="Kelch-typ_b-propeller"/>
</dbReference>
<proteinExistence type="predicted"/>
<gene>
    <name evidence="1" type="ORF">DERYTH_LOCUS27924</name>
</gene>
<comment type="caution">
    <text evidence="1">The sequence shown here is derived from an EMBL/GenBank/DDBJ whole genome shotgun (WGS) entry which is preliminary data.</text>
</comment>